<keyword evidence="2" id="KW-1003">Cell membrane</keyword>
<dbReference type="EMBL" id="JBHSDV010000001">
    <property type="protein sequence ID" value="MFC4386962.1"/>
    <property type="molecule type" value="Genomic_DNA"/>
</dbReference>
<keyword evidence="4 6" id="KW-0807">Transducer</keyword>
<feature type="coiled-coil region" evidence="7">
    <location>
        <begin position="297"/>
        <end position="324"/>
    </location>
</feature>
<dbReference type="Pfam" id="PF22673">
    <property type="entry name" value="MCP-like_PDC_1"/>
    <property type="match status" value="1"/>
</dbReference>
<dbReference type="Pfam" id="PF00672">
    <property type="entry name" value="HAMP"/>
    <property type="match status" value="1"/>
</dbReference>
<dbReference type="PANTHER" id="PTHR32089:SF112">
    <property type="entry name" value="LYSOZYME-LIKE PROTEIN-RELATED"/>
    <property type="match status" value="1"/>
</dbReference>
<evidence type="ECO:0000256" key="7">
    <source>
        <dbReference type="SAM" id="Coils"/>
    </source>
</evidence>
<dbReference type="SMART" id="SM00304">
    <property type="entry name" value="HAMP"/>
    <property type="match status" value="1"/>
</dbReference>
<evidence type="ECO:0000259" key="9">
    <source>
        <dbReference type="PROSITE" id="PS50111"/>
    </source>
</evidence>
<comment type="caution">
    <text evidence="11">The sequence shown here is derived from an EMBL/GenBank/DDBJ whole genome shotgun (WGS) entry which is preliminary data.</text>
</comment>
<dbReference type="PANTHER" id="PTHR32089">
    <property type="entry name" value="METHYL-ACCEPTING CHEMOTAXIS PROTEIN MCPB"/>
    <property type="match status" value="1"/>
</dbReference>
<comment type="subcellular location">
    <subcellularLocation>
        <location evidence="1">Cell membrane</location>
    </subcellularLocation>
</comment>
<evidence type="ECO:0000256" key="5">
    <source>
        <dbReference type="ARBA" id="ARBA00029447"/>
    </source>
</evidence>
<keyword evidence="8" id="KW-1133">Transmembrane helix</keyword>
<dbReference type="SUPFAM" id="SSF58104">
    <property type="entry name" value="Methyl-accepting chemotaxis protein (MCP) signaling domain"/>
    <property type="match status" value="1"/>
</dbReference>
<dbReference type="CDD" id="cd06225">
    <property type="entry name" value="HAMP"/>
    <property type="match status" value="1"/>
</dbReference>
<keyword evidence="8" id="KW-0812">Transmembrane</keyword>
<dbReference type="InterPro" id="IPR003660">
    <property type="entry name" value="HAMP_dom"/>
</dbReference>
<dbReference type="RefSeq" id="WP_390196164.1">
    <property type="nucleotide sequence ID" value="NZ_JBHSDV010000001.1"/>
</dbReference>
<dbReference type="CDD" id="cd18773">
    <property type="entry name" value="PDC1_HK_sensor"/>
    <property type="match status" value="1"/>
</dbReference>
<keyword evidence="7" id="KW-0175">Coiled coil</keyword>
<evidence type="ECO:0000256" key="8">
    <source>
        <dbReference type="SAM" id="Phobius"/>
    </source>
</evidence>
<proteinExistence type="inferred from homology"/>
<dbReference type="Proteomes" id="UP001595880">
    <property type="component" value="Unassembled WGS sequence"/>
</dbReference>
<evidence type="ECO:0000256" key="3">
    <source>
        <dbReference type="ARBA" id="ARBA00023136"/>
    </source>
</evidence>
<evidence type="ECO:0000259" key="10">
    <source>
        <dbReference type="PROSITE" id="PS50885"/>
    </source>
</evidence>
<reference evidence="12" key="1">
    <citation type="journal article" date="2019" name="Int. J. Syst. Evol. Microbiol.">
        <title>The Global Catalogue of Microorganisms (GCM) 10K type strain sequencing project: providing services to taxonomists for standard genome sequencing and annotation.</title>
        <authorList>
            <consortium name="The Broad Institute Genomics Platform"/>
            <consortium name="The Broad Institute Genome Sequencing Center for Infectious Disease"/>
            <person name="Wu L."/>
            <person name="Ma J."/>
        </authorList>
    </citation>
    <scope>NUCLEOTIDE SEQUENCE [LARGE SCALE GENOMIC DNA]</scope>
    <source>
        <strain evidence="12">KACC 14058</strain>
    </source>
</reference>
<accession>A0ABV8VR75</accession>
<dbReference type="InterPro" id="IPR029151">
    <property type="entry name" value="Sensor-like_sf"/>
</dbReference>
<feature type="transmembrane region" description="Helical" evidence="8">
    <location>
        <begin position="211"/>
        <end position="234"/>
    </location>
</feature>
<dbReference type="Pfam" id="PF00015">
    <property type="entry name" value="MCPsignal"/>
    <property type="match status" value="1"/>
</dbReference>
<sequence>MRKLHQIKYKLPIIMVLLLLIPMVFTSVLAYQKTEILEYAIVQKEDIIRLSPKYEDIFLDYERYLDDFIQTGDIQYENVSAEPTSEKYSTLPEANDPALTSYYQEYLNDRASKDDYMIHLYFATKDGALYLNDINQSVDLSSYDVTNAEWYVEAEKLNGEVYWTAPYNDTATGKSTITLSKAFTNDTGQFIGVAAIDFDMHRIATLMRQELLIQTLITMAVATIIGLAIVIWIVRSLNRNIRIVKDELNTVANGDLSNPDLNIKTKDEFLELAQSVNKMKENLYTMINQTMVAAAKVMQQNETLKNASEQVKEGTEQIAATMEELSSGSESQANNASDLTVSMEKYNEKVTSSAQFGEELAVQSDQVIQLSTEGQGQLKRSVEQMLLIKEQVSAASNKVAGLDRQTNEIDKIVIVIKEIAEQTNLLALNAAIESARAGEAGKGFAVVADEVRKLAEQVTQSITGITNIVSTIQGESREVTESLQVSYTEVEKGSEQIEATGESFSHINDSIQTMVGKIHSIVQQLKQIDENSMNMYRSVDEIAAVSEESAAAIEETAASAEEMNNAMEQVALSIEDLDQLSKELEKDIQKFKIV</sequence>
<evidence type="ECO:0000256" key="2">
    <source>
        <dbReference type="ARBA" id="ARBA00022475"/>
    </source>
</evidence>
<dbReference type="PROSITE" id="PS50111">
    <property type="entry name" value="CHEMOTAXIS_TRANSDUC_2"/>
    <property type="match status" value="1"/>
</dbReference>
<name>A0ABV8VR75_9BACI</name>
<dbReference type="SUPFAM" id="SSF103190">
    <property type="entry name" value="Sensory domain-like"/>
    <property type="match status" value="1"/>
</dbReference>
<organism evidence="11 12">
    <name type="scientific">Gracilibacillus marinus</name>
    <dbReference type="NCBI Taxonomy" id="630535"/>
    <lineage>
        <taxon>Bacteria</taxon>
        <taxon>Bacillati</taxon>
        <taxon>Bacillota</taxon>
        <taxon>Bacilli</taxon>
        <taxon>Bacillales</taxon>
        <taxon>Bacillaceae</taxon>
        <taxon>Gracilibacillus</taxon>
    </lineage>
</organism>
<keyword evidence="3 8" id="KW-0472">Membrane</keyword>
<keyword evidence="12" id="KW-1185">Reference proteome</keyword>
<dbReference type="Gene3D" id="3.30.450.20">
    <property type="entry name" value="PAS domain"/>
    <property type="match status" value="1"/>
</dbReference>
<evidence type="ECO:0000313" key="11">
    <source>
        <dbReference type="EMBL" id="MFC4386962.1"/>
    </source>
</evidence>
<comment type="similarity">
    <text evidence="5">Belongs to the methyl-accepting chemotaxis (MCP) protein family.</text>
</comment>
<feature type="domain" description="HAMP" evidence="10">
    <location>
        <begin position="235"/>
        <end position="288"/>
    </location>
</feature>
<evidence type="ECO:0000256" key="6">
    <source>
        <dbReference type="PROSITE-ProRule" id="PRU00284"/>
    </source>
</evidence>
<gene>
    <name evidence="11" type="ORF">ACFOZ1_03965</name>
</gene>
<protein>
    <submittedName>
        <fullName evidence="11">Methyl-accepting chemotaxis protein</fullName>
    </submittedName>
</protein>
<dbReference type="SMART" id="SM00283">
    <property type="entry name" value="MA"/>
    <property type="match status" value="1"/>
</dbReference>
<feature type="domain" description="Methyl-accepting transducer" evidence="9">
    <location>
        <begin position="307"/>
        <end position="564"/>
    </location>
</feature>
<dbReference type="Gene3D" id="1.10.287.950">
    <property type="entry name" value="Methyl-accepting chemotaxis protein"/>
    <property type="match status" value="1"/>
</dbReference>
<dbReference type="InterPro" id="IPR004089">
    <property type="entry name" value="MCPsignal_dom"/>
</dbReference>
<dbReference type="PROSITE" id="PS50885">
    <property type="entry name" value="HAMP"/>
    <property type="match status" value="1"/>
</dbReference>
<feature type="coiled-coil region" evidence="7">
    <location>
        <begin position="550"/>
        <end position="594"/>
    </location>
</feature>
<dbReference type="CDD" id="cd11386">
    <property type="entry name" value="MCP_signal"/>
    <property type="match status" value="1"/>
</dbReference>
<evidence type="ECO:0000313" key="12">
    <source>
        <dbReference type="Proteomes" id="UP001595880"/>
    </source>
</evidence>
<evidence type="ECO:0000256" key="4">
    <source>
        <dbReference type="ARBA" id="ARBA00023224"/>
    </source>
</evidence>
<evidence type="ECO:0000256" key="1">
    <source>
        <dbReference type="ARBA" id="ARBA00004236"/>
    </source>
</evidence>